<reference evidence="4 5" key="1">
    <citation type="journal article" date="2007" name="Proc. Natl. Acad. Sci. U.S.A.">
        <title>The tiny eukaryote Ostreococcus provides genomic insights into the paradox of plankton speciation.</title>
        <authorList>
            <person name="Palenik B."/>
            <person name="Grimwood J."/>
            <person name="Aerts A."/>
            <person name="Rouze P."/>
            <person name="Salamov A."/>
            <person name="Putnam N."/>
            <person name="Dupont C."/>
            <person name="Jorgensen R."/>
            <person name="Derelle E."/>
            <person name="Rombauts S."/>
            <person name="Zhou K."/>
            <person name="Otillar R."/>
            <person name="Merchant S.S."/>
            <person name="Podell S."/>
            <person name="Gaasterland T."/>
            <person name="Napoli C."/>
            <person name="Gendler K."/>
            <person name="Manuell A."/>
            <person name="Tai V."/>
            <person name="Vallon O."/>
            <person name="Piganeau G."/>
            <person name="Jancek S."/>
            <person name="Heijde M."/>
            <person name="Jabbari K."/>
            <person name="Bowler C."/>
            <person name="Lohr M."/>
            <person name="Robbens S."/>
            <person name="Werner G."/>
            <person name="Dubchak I."/>
            <person name="Pazour G.J."/>
            <person name="Ren Q."/>
            <person name="Paulsen I."/>
            <person name="Delwiche C."/>
            <person name="Schmutz J."/>
            <person name="Rokhsar D."/>
            <person name="Van de Peer Y."/>
            <person name="Moreau H."/>
            <person name="Grigoriev I.V."/>
        </authorList>
    </citation>
    <scope>NUCLEOTIDE SEQUENCE [LARGE SCALE GENOMIC DNA]</scope>
    <source>
        <strain evidence="4 5">CCE9901</strain>
    </source>
</reference>
<protein>
    <recommendedName>
        <fullName evidence="3">RNA-polymerase II-associated protein 3-like C-terminal domain-containing protein</fullName>
    </recommendedName>
</protein>
<feature type="domain" description="RNA-polymerase II-associated protein 3-like C-terminal" evidence="3">
    <location>
        <begin position="219"/>
        <end position="312"/>
    </location>
</feature>
<dbReference type="PROSITE" id="PS50005">
    <property type="entry name" value="TPR"/>
    <property type="match status" value="1"/>
</dbReference>
<gene>
    <name evidence="4" type="ORF">OSTLU_29097</name>
</gene>
<dbReference type="AlphaFoldDB" id="A4RRQ1"/>
<dbReference type="InterPro" id="IPR019734">
    <property type="entry name" value="TPR_rpt"/>
</dbReference>
<evidence type="ECO:0000259" key="3">
    <source>
        <dbReference type="Pfam" id="PF13877"/>
    </source>
</evidence>
<dbReference type="STRING" id="436017.A4RRQ1"/>
<dbReference type="InterPro" id="IPR011990">
    <property type="entry name" value="TPR-like_helical_dom_sf"/>
</dbReference>
<dbReference type="OrthoDB" id="629492at2759"/>
<dbReference type="EMBL" id="CP000581">
    <property type="protein sequence ID" value="ABO93901.1"/>
    <property type="molecule type" value="Genomic_DNA"/>
</dbReference>
<feature type="region of interest" description="Disordered" evidence="2">
    <location>
        <begin position="1"/>
        <end position="27"/>
    </location>
</feature>
<dbReference type="SMART" id="SM00028">
    <property type="entry name" value="TPR"/>
    <property type="match status" value="3"/>
</dbReference>
<evidence type="ECO:0000256" key="1">
    <source>
        <dbReference type="PROSITE-ProRule" id="PRU00339"/>
    </source>
</evidence>
<dbReference type="Proteomes" id="UP000001568">
    <property type="component" value="Chromosome 1"/>
</dbReference>
<dbReference type="HOGENOM" id="CLU_788428_0_0_1"/>
<keyword evidence="5" id="KW-1185">Reference proteome</keyword>
<dbReference type="RefSeq" id="XP_001415609.1">
    <property type="nucleotide sequence ID" value="XM_001415572.1"/>
</dbReference>
<organism evidence="4 5">
    <name type="scientific">Ostreococcus lucimarinus (strain CCE9901)</name>
    <dbReference type="NCBI Taxonomy" id="436017"/>
    <lineage>
        <taxon>Eukaryota</taxon>
        <taxon>Viridiplantae</taxon>
        <taxon>Chlorophyta</taxon>
        <taxon>Mamiellophyceae</taxon>
        <taxon>Mamiellales</taxon>
        <taxon>Bathycoccaceae</taxon>
        <taxon>Ostreococcus</taxon>
    </lineage>
</organism>
<accession>A4RRQ1</accession>
<dbReference type="Pfam" id="PF13877">
    <property type="entry name" value="RPAP3_C"/>
    <property type="match status" value="1"/>
</dbReference>
<keyword evidence="1" id="KW-0802">TPR repeat</keyword>
<dbReference type="SUPFAM" id="SSF48452">
    <property type="entry name" value="TPR-like"/>
    <property type="match status" value="1"/>
</dbReference>
<evidence type="ECO:0000256" key="2">
    <source>
        <dbReference type="SAM" id="MobiDB-lite"/>
    </source>
</evidence>
<dbReference type="Gene3D" id="1.25.40.10">
    <property type="entry name" value="Tetratricopeptide repeat domain"/>
    <property type="match status" value="1"/>
</dbReference>
<dbReference type="Gramene" id="ABO93901">
    <property type="protein sequence ID" value="ABO93901"/>
    <property type="gene ID" value="OSTLU_29097"/>
</dbReference>
<feature type="compositionally biased region" description="Basic and acidic residues" evidence="2">
    <location>
        <begin position="16"/>
        <end position="27"/>
    </location>
</feature>
<feature type="repeat" description="TPR" evidence="1">
    <location>
        <begin position="90"/>
        <end position="123"/>
    </location>
</feature>
<dbReference type="PANTHER" id="PTHR47329:SF1">
    <property type="entry name" value="OS05G0129900 PROTEIN"/>
    <property type="match status" value="1"/>
</dbReference>
<dbReference type="eggNOG" id="KOG4648">
    <property type="taxonomic scope" value="Eukaryota"/>
</dbReference>
<feature type="region of interest" description="Disordered" evidence="2">
    <location>
        <begin position="179"/>
        <end position="202"/>
    </location>
</feature>
<dbReference type="KEGG" id="olu:OSTLU_29097"/>
<sequence length="352" mass="38412">MRRARVSAEGAPAVNERAREATAQRERGNAAYREGKYAAAIEHYDASCAVERNAAALANRAMCWLKLEKWDAAEADCSSALALDAVAFGVKAYQRRGMARREMGKYLESAMDFEEALRLEPTSKILKEERAKSQRAFELEAKIRPTQARVKIPVEHDRAVERGDDSLVDVDMGAVENAASCARDSVETSRRPAPAPETGRDDDLVSKAAAIAASKPVVAPRNGAEFERAYRREMKAAASTTSASRRAEILILVPPDKLETMFAGGLDPDILADVATIALEHWYAKDENASAALEWLERLRAVPRFAVSAALRPSASSRALERAFAAARATAARDARATARLEALREAFRVLA</sequence>
<evidence type="ECO:0000313" key="4">
    <source>
        <dbReference type="EMBL" id="ABO93901.1"/>
    </source>
</evidence>
<name>A4RRQ1_OSTLU</name>
<dbReference type="PANTHER" id="PTHR47329">
    <property type="entry name" value="OS05G0129900 PROTEIN"/>
    <property type="match status" value="1"/>
</dbReference>
<evidence type="ECO:0000313" key="5">
    <source>
        <dbReference type="Proteomes" id="UP000001568"/>
    </source>
</evidence>
<dbReference type="GeneID" id="4999666"/>
<dbReference type="InterPro" id="IPR025986">
    <property type="entry name" value="RPAP3-like_C"/>
</dbReference>
<dbReference type="OMA" id="YYECAGR"/>
<proteinExistence type="predicted"/>